<keyword evidence="2" id="KW-0808">Transferase</keyword>
<dbReference type="InterPro" id="IPR036921">
    <property type="entry name" value="PurM-like_N_sf"/>
</dbReference>
<dbReference type="PANTHER" id="PTHR30270:SF0">
    <property type="entry name" value="THIAMINE-MONOPHOSPHATE KINASE"/>
    <property type="match status" value="1"/>
</dbReference>
<organism evidence="2">
    <name type="scientific">hydrothermal vent metagenome</name>
    <dbReference type="NCBI Taxonomy" id="652676"/>
    <lineage>
        <taxon>unclassified sequences</taxon>
        <taxon>metagenomes</taxon>
        <taxon>ecological metagenomes</taxon>
    </lineage>
</organism>
<feature type="domain" description="PurM-like N-terminal" evidence="1">
    <location>
        <begin position="27"/>
        <end position="137"/>
    </location>
</feature>
<dbReference type="SUPFAM" id="SSF56042">
    <property type="entry name" value="PurM C-terminal domain-like"/>
    <property type="match status" value="1"/>
</dbReference>
<keyword evidence="2" id="KW-0418">Kinase</keyword>
<dbReference type="GO" id="GO:0009030">
    <property type="term" value="F:thiamine-phosphate kinase activity"/>
    <property type="evidence" value="ECO:0007669"/>
    <property type="project" value="UniProtKB-EC"/>
</dbReference>
<reference evidence="2" key="1">
    <citation type="submission" date="2018-06" db="EMBL/GenBank/DDBJ databases">
        <authorList>
            <person name="Zhirakovskaya E."/>
        </authorList>
    </citation>
    <scope>NUCLEOTIDE SEQUENCE</scope>
</reference>
<dbReference type="GO" id="GO:0009228">
    <property type="term" value="P:thiamine biosynthetic process"/>
    <property type="evidence" value="ECO:0007669"/>
    <property type="project" value="InterPro"/>
</dbReference>
<evidence type="ECO:0000259" key="1">
    <source>
        <dbReference type="Pfam" id="PF00586"/>
    </source>
</evidence>
<dbReference type="CDD" id="cd02194">
    <property type="entry name" value="ThiL"/>
    <property type="match status" value="1"/>
</dbReference>
<dbReference type="Pfam" id="PF00586">
    <property type="entry name" value="AIRS"/>
    <property type="match status" value="1"/>
</dbReference>
<dbReference type="PIRSF" id="PIRSF005303">
    <property type="entry name" value="Thiam_monoph_kin"/>
    <property type="match status" value="1"/>
</dbReference>
<dbReference type="AlphaFoldDB" id="A0A3B0VZD0"/>
<name>A0A3B0VZD0_9ZZZZ</name>
<dbReference type="Gene3D" id="3.90.650.10">
    <property type="entry name" value="PurM-like C-terminal domain"/>
    <property type="match status" value="1"/>
</dbReference>
<dbReference type="InterPro" id="IPR006283">
    <property type="entry name" value="ThiL-like"/>
</dbReference>
<gene>
    <name evidence="2" type="ORF">MNBD_GAMMA03-955</name>
</gene>
<dbReference type="SUPFAM" id="SSF55326">
    <property type="entry name" value="PurM N-terminal domain-like"/>
    <property type="match status" value="1"/>
</dbReference>
<evidence type="ECO:0000313" key="2">
    <source>
        <dbReference type="EMBL" id="VAW48391.1"/>
    </source>
</evidence>
<proteinExistence type="inferred from homology"/>
<dbReference type="Gene3D" id="3.30.1330.10">
    <property type="entry name" value="PurM-like, N-terminal domain"/>
    <property type="match status" value="1"/>
</dbReference>
<dbReference type="PANTHER" id="PTHR30270">
    <property type="entry name" value="THIAMINE-MONOPHOSPHATE KINASE"/>
    <property type="match status" value="1"/>
</dbReference>
<dbReference type="EC" id="2.7.4.16" evidence="2"/>
<dbReference type="InterPro" id="IPR016188">
    <property type="entry name" value="PurM-like_N"/>
</dbReference>
<dbReference type="NCBIfam" id="TIGR01379">
    <property type="entry name" value="thiL"/>
    <property type="match status" value="1"/>
</dbReference>
<dbReference type="InterPro" id="IPR036676">
    <property type="entry name" value="PurM-like_C_sf"/>
</dbReference>
<accession>A0A3B0VZD0</accession>
<sequence>MALEFDLIDAYFAPLSQGSELVKIGIGDDGAVLNVPEHHQLVVVTDTLVAGVHFPVDTVAYDIAWKALAVNLSDLAAMGATPASYSLALTLPDYNQDWLRSFSDGLHALSEQFSIPLIGGDTTKGPLTITITAQGWVPNQQAILRSGAQENDLICVTNTLGEGALGLKLALHDLPPILSEQLFTNIEKKQALNALNRPIPPLAISTDMRGLVNSAIDISDGLLADLGHIINQSKSLLAKQGGGENFLDNLLGAKIELTQIPLSPGVTRYIEHTNDWNLPLSGGDDYQLCLTLKKINYSKLKARLNAKGIRLTVIGHMVKQNGIQCLKQGVVQQIRGENKIGYCHF</sequence>
<protein>
    <submittedName>
        <fullName evidence="2">Thiamine-monophosphate kinase</fullName>
        <ecNumber evidence="2">2.7.4.16</ecNumber>
    </submittedName>
</protein>
<dbReference type="HAMAP" id="MF_02128">
    <property type="entry name" value="TMP_kinase"/>
    <property type="match status" value="1"/>
</dbReference>
<dbReference type="EMBL" id="UOFC01000206">
    <property type="protein sequence ID" value="VAW48391.1"/>
    <property type="molecule type" value="Genomic_DNA"/>
</dbReference>